<sequence length="437" mass="47296">MGFIRMATQSIGTVFQDQPVDYFRCDEIPETILLRPATKIVRGKAVNNAGENVISNGSLFDVGVNQCAIFVENGQVHDLCAEPGQYRYDTQLEPSMLGGGLKDLGPSFKLMLQRFKAGGMSTNTMKIFYVNLKEIQGNKIGIGNVPFRDSEFGFTVKVMGYGVYSYRITDPLLFFENVTGTTFGDYPRSRIDEQLKSELQMAMQPALGKIAAMHISYDQLINYPKEIGEAVNQEMTPEWQEKRGISIVSIAFASITVDEESSKKIAQFQESRVYTNPGMMGARLGGAQANAMETAAGNAAGAMTGFLGMGFAQQAGGANPGQMYQMAQQQGAVPPSEPAAPAASSGEKPASGQEWTCPHCQAVNHGKFCTNCGEKKPQPTGWICPECGTENQGNFCSNCGIKKPVSQAACPECGWKPEDGKLPKFCPNCGHKLGTEE</sequence>
<reference evidence="3" key="1">
    <citation type="submission" date="2020-10" db="EMBL/GenBank/DDBJ databases">
        <authorList>
            <person name="Gilroy R."/>
        </authorList>
    </citation>
    <scope>NUCLEOTIDE SEQUENCE</scope>
    <source>
        <strain evidence="3">CHK184-25365</strain>
    </source>
</reference>
<organism evidence="3 4">
    <name type="scientific">Candidatus Egerieicola pullicola</name>
    <dbReference type="NCBI Taxonomy" id="2840775"/>
    <lineage>
        <taxon>Bacteria</taxon>
        <taxon>Bacillati</taxon>
        <taxon>Bacillota</taxon>
        <taxon>Clostridia</taxon>
        <taxon>Eubacteriales</taxon>
        <taxon>Oscillospiraceae</taxon>
        <taxon>Oscillospiraceae incertae sedis</taxon>
        <taxon>Candidatus Egerieicola</taxon>
    </lineage>
</organism>
<evidence type="ECO:0000313" key="4">
    <source>
        <dbReference type="Proteomes" id="UP000886749"/>
    </source>
</evidence>
<gene>
    <name evidence="3" type="ORF">IAB36_04775</name>
</gene>
<dbReference type="InterPro" id="IPR033880">
    <property type="entry name" value="SPFH_YdjI"/>
</dbReference>
<dbReference type="Pfam" id="PF13421">
    <property type="entry name" value="Band_7_1"/>
    <property type="match status" value="1"/>
</dbReference>
<feature type="domain" description="SPFH" evidence="2">
    <location>
        <begin position="51"/>
        <end position="267"/>
    </location>
</feature>
<protein>
    <submittedName>
        <fullName evidence="3">SPFH domain-containing protein</fullName>
    </submittedName>
</protein>
<dbReference type="Gene3D" id="3.30.479.30">
    <property type="entry name" value="Band 7 domain"/>
    <property type="match status" value="1"/>
</dbReference>
<dbReference type="Proteomes" id="UP000886749">
    <property type="component" value="Unassembled WGS sequence"/>
</dbReference>
<proteinExistence type="predicted"/>
<dbReference type="CDD" id="cd03408">
    <property type="entry name" value="SPFH_like_u1"/>
    <property type="match status" value="1"/>
</dbReference>
<accession>A0A9D1AJV7</accession>
<comment type="caution">
    <text evidence="3">The sequence shown here is derived from an EMBL/GenBank/DDBJ whole genome shotgun (WGS) entry which is preliminary data.</text>
</comment>
<dbReference type="EMBL" id="DVGY01000105">
    <property type="protein sequence ID" value="HIR41121.1"/>
    <property type="molecule type" value="Genomic_DNA"/>
</dbReference>
<dbReference type="PANTHER" id="PTHR37826">
    <property type="entry name" value="FLOTILLIN BAND_7_5 DOMAIN PROTEIN"/>
    <property type="match status" value="1"/>
</dbReference>
<evidence type="ECO:0000313" key="3">
    <source>
        <dbReference type="EMBL" id="HIR41121.1"/>
    </source>
</evidence>
<evidence type="ECO:0000259" key="2">
    <source>
        <dbReference type="Pfam" id="PF13421"/>
    </source>
</evidence>
<feature type="region of interest" description="Disordered" evidence="1">
    <location>
        <begin position="328"/>
        <end position="350"/>
    </location>
</feature>
<dbReference type="PANTHER" id="PTHR37826:SF2">
    <property type="entry name" value="ZINC-RIBBON DOMAIN-CONTAINING PROTEIN"/>
    <property type="match status" value="1"/>
</dbReference>
<name>A0A9D1AJV7_9FIRM</name>
<evidence type="ECO:0000256" key="1">
    <source>
        <dbReference type="SAM" id="MobiDB-lite"/>
    </source>
</evidence>
<reference evidence="3" key="2">
    <citation type="journal article" date="2021" name="PeerJ">
        <title>Extensive microbial diversity within the chicken gut microbiome revealed by metagenomics and culture.</title>
        <authorList>
            <person name="Gilroy R."/>
            <person name="Ravi A."/>
            <person name="Getino M."/>
            <person name="Pursley I."/>
            <person name="Horton D.L."/>
            <person name="Alikhan N.F."/>
            <person name="Baker D."/>
            <person name="Gharbi K."/>
            <person name="Hall N."/>
            <person name="Watson M."/>
            <person name="Adriaenssens E.M."/>
            <person name="Foster-Nyarko E."/>
            <person name="Jarju S."/>
            <person name="Secka A."/>
            <person name="Antonio M."/>
            <person name="Oren A."/>
            <person name="Chaudhuri R.R."/>
            <person name="La Ragione R."/>
            <person name="Hildebrand F."/>
            <person name="Pallen M.J."/>
        </authorList>
    </citation>
    <scope>NUCLEOTIDE SEQUENCE</scope>
    <source>
        <strain evidence="3">CHK184-25365</strain>
    </source>
</reference>
<dbReference type="InterPro" id="IPR036013">
    <property type="entry name" value="Band_7/SPFH_dom_sf"/>
</dbReference>
<dbReference type="AlphaFoldDB" id="A0A9D1AJV7"/>